<evidence type="ECO:0000313" key="2">
    <source>
        <dbReference type="Proteomes" id="UP001054252"/>
    </source>
</evidence>
<proteinExistence type="predicted"/>
<name>A0AAV5LFE0_9ROSI</name>
<keyword evidence="2" id="KW-1185">Reference proteome</keyword>
<accession>A0AAV5LFE0</accession>
<organism evidence="1 2">
    <name type="scientific">Rubroshorea leprosula</name>
    <dbReference type="NCBI Taxonomy" id="152421"/>
    <lineage>
        <taxon>Eukaryota</taxon>
        <taxon>Viridiplantae</taxon>
        <taxon>Streptophyta</taxon>
        <taxon>Embryophyta</taxon>
        <taxon>Tracheophyta</taxon>
        <taxon>Spermatophyta</taxon>
        <taxon>Magnoliopsida</taxon>
        <taxon>eudicotyledons</taxon>
        <taxon>Gunneridae</taxon>
        <taxon>Pentapetalae</taxon>
        <taxon>rosids</taxon>
        <taxon>malvids</taxon>
        <taxon>Malvales</taxon>
        <taxon>Dipterocarpaceae</taxon>
        <taxon>Rubroshorea</taxon>
    </lineage>
</organism>
<gene>
    <name evidence="1" type="ORF">SLEP1_g44044</name>
</gene>
<evidence type="ECO:0000313" key="1">
    <source>
        <dbReference type="EMBL" id="GKV35837.1"/>
    </source>
</evidence>
<protein>
    <submittedName>
        <fullName evidence="1">Uncharacterized protein</fullName>
    </submittedName>
</protein>
<reference evidence="1 2" key="1">
    <citation type="journal article" date="2021" name="Commun. Biol.">
        <title>The genome of Shorea leprosula (Dipterocarpaceae) highlights the ecological relevance of drought in aseasonal tropical rainforests.</title>
        <authorList>
            <person name="Ng K.K.S."/>
            <person name="Kobayashi M.J."/>
            <person name="Fawcett J.A."/>
            <person name="Hatakeyama M."/>
            <person name="Paape T."/>
            <person name="Ng C.H."/>
            <person name="Ang C.C."/>
            <person name="Tnah L.H."/>
            <person name="Lee C.T."/>
            <person name="Nishiyama T."/>
            <person name="Sese J."/>
            <person name="O'Brien M.J."/>
            <person name="Copetti D."/>
            <person name="Mohd Noor M.I."/>
            <person name="Ong R.C."/>
            <person name="Putra M."/>
            <person name="Sireger I.Z."/>
            <person name="Indrioko S."/>
            <person name="Kosugi Y."/>
            <person name="Izuno A."/>
            <person name="Isagi Y."/>
            <person name="Lee S.L."/>
            <person name="Shimizu K.K."/>
        </authorList>
    </citation>
    <scope>NUCLEOTIDE SEQUENCE [LARGE SCALE GENOMIC DNA]</scope>
    <source>
        <strain evidence="1">214</strain>
    </source>
</reference>
<dbReference type="AlphaFoldDB" id="A0AAV5LFE0"/>
<sequence length="120" mass="13910">MNGKQWQGNNYCKAWTRSSYSKELKTAGKKNADNCWEAFVKHADSPPYPSMKKGCEAIWFSLVCTVWLTRNGKLFNKEEADTARMFDLIQTRAFLWVGNRGKGKNCLFSDWIINPNLCRF</sequence>
<comment type="caution">
    <text evidence="1">The sequence shown here is derived from an EMBL/GenBank/DDBJ whole genome shotgun (WGS) entry which is preliminary data.</text>
</comment>
<dbReference type="EMBL" id="BPVZ01000113">
    <property type="protein sequence ID" value="GKV35837.1"/>
    <property type="molecule type" value="Genomic_DNA"/>
</dbReference>
<dbReference type="Proteomes" id="UP001054252">
    <property type="component" value="Unassembled WGS sequence"/>
</dbReference>